<dbReference type="SUPFAM" id="SSF57850">
    <property type="entry name" value="RING/U-box"/>
    <property type="match status" value="3"/>
</dbReference>
<dbReference type="GeneID" id="54470522"/>
<comment type="catalytic activity">
    <reaction evidence="1">
        <text>[E2 ubiquitin-conjugating enzyme]-S-ubiquitinyl-L-cysteine + [acceptor protein]-L-lysine = [E2 ubiquitin-conjugating enzyme]-L-cysteine + [acceptor protein]-N(6)-ubiquitinyl-L-lysine.</text>
        <dbReference type="EC" id="2.3.2.31"/>
    </reaction>
</comment>
<evidence type="ECO:0000256" key="5">
    <source>
        <dbReference type="ARBA" id="ARBA00022737"/>
    </source>
</evidence>
<dbReference type="AlphaFoldDB" id="A0A6A6PSR0"/>
<keyword evidence="6" id="KW-0863">Zinc-finger</keyword>
<keyword evidence="12" id="KW-1185">Reference proteome</keyword>
<dbReference type="EC" id="2.3.2.31" evidence="2"/>
<dbReference type="InterPro" id="IPR002867">
    <property type="entry name" value="IBR_dom"/>
</dbReference>
<keyword evidence="3" id="KW-0808">Transferase</keyword>
<dbReference type="CDD" id="cd20336">
    <property type="entry name" value="Rcat_RBR"/>
    <property type="match status" value="1"/>
</dbReference>
<evidence type="ECO:0000256" key="1">
    <source>
        <dbReference type="ARBA" id="ARBA00001798"/>
    </source>
</evidence>
<dbReference type="CDD" id="cd20335">
    <property type="entry name" value="BRcat_RBR"/>
    <property type="match status" value="1"/>
</dbReference>
<organism evidence="11 12">
    <name type="scientific">Neohortaea acidophila</name>
    <dbReference type="NCBI Taxonomy" id="245834"/>
    <lineage>
        <taxon>Eukaryota</taxon>
        <taxon>Fungi</taxon>
        <taxon>Dikarya</taxon>
        <taxon>Ascomycota</taxon>
        <taxon>Pezizomycotina</taxon>
        <taxon>Dothideomycetes</taxon>
        <taxon>Dothideomycetidae</taxon>
        <taxon>Mycosphaerellales</taxon>
        <taxon>Teratosphaeriaceae</taxon>
        <taxon>Neohortaea</taxon>
    </lineage>
</organism>
<keyword evidence="7" id="KW-0833">Ubl conjugation pathway</keyword>
<feature type="compositionally biased region" description="Acidic residues" evidence="9">
    <location>
        <begin position="328"/>
        <end position="352"/>
    </location>
</feature>
<evidence type="ECO:0000313" key="11">
    <source>
        <dbReference type="EMBL" id="KAF2483139.1"/>
    </source>
</evidence>
<sequence length="352" mass="39784">MKYSVDLFRHPAYIGTKRAHYVEADNDCDDDEDSVKVKKEEDNAKVKKEEGNAKIKTEKDNGDSNGNDYKYSPPARNVRRKLERRECGTCCNDVAVNRFPKEPHPGASWMHGRSVCFDCWQRHLDAEVEEKSWDAVKCSQCDQTLREPEIKKLALPGTYAAWQEKALQSYLQSEQDIYPCPAAGCKARGVVLPGNHILDCKSCGYRYCIDCKAPMHEEEVCSAYQKRLKDDVKREKRRKRQAEENNASEEVVDKTSKPCPNCSSRLDKYAGCDHVTCKRCSHEFCWCCSAPYQGAAGIWKAGNSAHKSTCPHHPGKLPNLAKPHAYDTDSDDNDSDDAEDGDEAGDEDRDED</sequence>
<keyword evidence="8" id="KW-0862">Zinc</keyword>
<gene>
    <name evidence="11" type="ORF">BDY17DRAFT_141897</name>
</gene>
<evidence type="ECO:0000256" key="3">
    <source>
        <dbReference type="ARBA" id="ARBA00022679"/>
    </source>
</evidence>
<accession>A0A6A6PSR0</accession>
<name>A0A6A6PSR0_9PEZI</name>
<dbReference type="Gene3D" id="3.30.40.10">
    <property type="entry name" value="Zinc/RING finger domain, C3HC4 (zinc finger)"/>
    <property type="match status" value="1"/>
</dbReference>
<dbReference type="RefSeq" id="XP_033589709.1">
    <property type="nucleotide sequence ID" value="XM_033729520.1"/>
</dbReference>
<dbReference type="SMART" id="SM00647">
    <property type="entry name" value="IBR"/>
    <property type="match status" value="2"/>
</dbReference>
<dbReference type="Gene3D" id="1.20.120.1750">
    <property type="match status" value="1"/>
</dbReference>
<dbReference type="InterPro" id="IPR031127">
    <property type="entry name" value="E3_UB_ligase_RBR"/>
</dbReference>
<keyword evidence="4" id="KW-0479">Metal-binding</keyword>
<dbReference type="Pfam" id="PF01485">
    <property type="entry name" value="IBR"/>
    <property type="match status" value="1"/>
</dbReference>
<proteinExistence type="predicted"/>
<dbReference type="PROSITE" id="PS51873">
    <property type="entry name" value="TRIAD"/>
    <property type="match status" value="1"/>
</dbReference>
<dbReference type="EMBL" id="MU001635">
    <property type="protein sequence ID" value="KAF2483139.1"/>
    <property type="molecule type" value="Genomic_DNA"/>
</dbReference>
<dbReference type="Proteomes" id="UP000799767">
    <property type="component" value="Unassembled WGS sequence"/>
</dbReference>
<dbReference type="InterPro" id="IPR013083">
    <property type="entry name" value="Znf_RING/FYVE/PHD"/>
</dbReference>
<evidence type="ECO:0000256" key="4">
    <source>
        <dbReference type="ARBA" id="ARBA00022723"/>
    </source>
</evidence>
<keyword evidence="5" id="KW-0677">Repeat</keyword>
<evidence type="ECO:0000259" key="10">
    <source>
        <dbReference type="PROSITE" id="PS51873"/>
    </source>
</evidence>
<evidence type="ECO:0000256" key="2">
    <source>
        <dbReference type="ARBA" id="ARBA00012251"/>
    </source>
</evidence>
<evidence type="ECO:0000313" key="12">
    <source>
        <dbReference type="Proteomes" id="UP000799767"/>
    </source>
</evidence>
<dbReference type="PANTHER" id="PTHR11685">
    <property type="entry name" value="RBR FAMILY RING FINGER AND IBR DOMAIN-CONTAINING"/>
    <property type="match status" value="1"/>
</dbReference>
<feature type="region of interest" description="Disordered" evidence="9">
    <location>
        <begin position="307"/>
        <end position="352"/>
    </location>
</feature>
<evidence type="ECO:0000256" key="9">
    <source>
        <dbReference type="SAM" id="MobiDB-lite"/>
    </source>
</evidence>
<dbReference type="Pfam" id="PF22191">
    <property type="entry name" value="IBR_1"/>
    <property type="match status" value="1"/>
</dbReference>
<dbReference type="GO" id="GO:0061630">
    <property type="term" value="F:ubiquitin protein ligase activity"/>
    <property type="evidence" value="ECO:0007669"/>
    <property type="project" value="UniProtKB-EC"/>
</dbReference>
<reference evidence="11" key="1">
    <citation type="journal article" date="2020" name="Stud. Mycol.">
        <title>101 Dothideomycetes genomes: a test case for predicting lifestyles and emergence of pathogens.</title>
        <authorList>
            <person name="Haridas S."/>
            <person name="Albert R."/>
            <person name="Binder M."/>
            <person name="Bloem J."/>
            <person name="Labutti K."/>
            <person name="Salamov A."/>
            <person name="Andreopoulos B."/>
            <person name="Baker S."/>
            <person name="Barry K."/>
            <person name="Bills G."/>
            <person name="Bluhm B."/>
            <person name="Cannon C."/>
            <person name="Castanera R."/>
            <person name="Culley D."/>
            <person name="Daum C."/>
            <person name="Ezra D."/>
            <person name="Gonzalez J."/>
            <person name="Henrissat B."/>
            <person name="Kuo A."/>
            <person name="Liang C."/>
            <person name="Lipzen A."/>
            <person name="Lutzoni F."/>
            <person name="Magnuson J."/>
            <person name="Mondo S."/>
            <person name="Nolan M."/>
            <person name="Ohm R."/>
            <person name="Pangilinan J."/>
            <person name="Park H.-J."/>
            <person name="Ramirez L."/>
            <person name="Alfaro M."/>
            <person name="Sun H."/>
            <person name="Tritt A."/>
            <person name="Yoshinaga Y."/>
            <person name="Zwiers L.-H."/>
            <person name="Turgeon B."/>
            <person name="Goodwin S."/>
            <person name="Spatafora J."/>
            <person name="Crous P."/>
            <person name="Grigoriev I."/>
        </authorList>
    </citation>
    <scope>NUCLEOTIDE SEQUENCE</scope>
    <source>
        <strain evidence="11">CBS 113389</strain>
    </source>
</reference>
<protein>
    <recommendedName>
        <fullName evidence="2">RBR-type E3 ubiquitin transferase</fullName>
        <ecNumber evidence="2">2.3.2.31</ecNumber>
    </recommendedName>
</protein>
<dbReference type="OrthoDB" id="1431934at2759"/>
<feature type="domain" description="RING-type" evidence="10">
    <location>
        <begin position="83"/>
        <end position="316"/>
    </location>
</feature>
<evidence type="ECO:0000256" key="8">
    <source>
        <dbReference type="ARBA" id="ARBA00022833"/>
    </source>
</evidence>
<evidence type="ECO:0000256" key="7">
    <source>
        <dbReference type="ARBA" id="ARBA00022786"/>
    </source>
</evidence>
<dbReference type="GO" id="GO:0008270">
    <property type="term" value="F:zinc ion binding"/>
    <property type="evidence" value="ECO:0007669"/>
    <property type="project" value="UniProtKB-KW"/>
</dbReference>
<dbReference type="InterPro" id="IPR044066">
    <property type="entry name" value="TRIAD_supradom"/>
</dbReference>
<evidence type="ECO:0000256" key="6">
    <source>
        <dbReference type="ARBA" id="ARBA00022771"/>
    </source>
</evidence>
<feature type="compositionally biased region" description="Basic and acidic residues" evidence="9">
    <location>
        <begin position="34"/>
        <end position="62"/>
    </location>
</feature>
<feature type="region of interest" description="Disordered" evidence="9">
    <location>
        <begin position="232"/>
        <end position="256"/>
    </location>
</feature>
<dbReference type="GO" id="GO:0016567">
    <property type="term" value="P:protein ubiquitination"/>
    <property type="evidence" value="ECO:0007669"/>
    <property type="project" value="InterPro"/>
</dbReference>
<feature type="region of interest" description="Disordered" evidence="9">
    <location>
        <begin position="27"/>
        <end position="74"/>
    </location>
</feature>